<evidence type="ECO:0000313" key="3">
    <source>
        <dbReference type="EMBL" id="KAL3868865.1"/>
    </source>
</evidence>
<proteinExistence type="predicted"/>
<evidence type="ECO:0000259" key="2">
    <source>
        <dbReference type="PROSITE" id="PS51322"/>
    </source>
</evidence>
<name>A0ABD3W4R6_SINWO</name>
<organism evidence="3 4">
    <name type="scientific">Sinanodonta woodiana</name>
    <name type="common">Chinese pond mussel</name>
    <name type="synonym">Anodonta woodiana</name>
    <dbReference type="NCBI Taxonomy" id="1069815"/>
    <lineage>
        <taxon>Eukaryota</taxon>
        <taxon>Metazoa</taxon>
        <taxon>Spiralia</taxon>
        <taxon>Lophotrochozoa</taxon>
        <taxon>Mollusca</taxon>
        <taxon>Bivalvia</taxon>
        <taxon>Autobranchia</taxon>
        <taxon>Heteroconchia</taxon>
        <taxon>Palaeoheterodonta</taxon>
        <taxon>Unionida</taxon>
        <taxon>Unionoidea</taxon>
        <taxon>Unionidae</taxon>
        <taxon>Unioninae</taxon>
        <taxon>Sinanodonta</taxon>
    </lineage>
</organism>
<dbReference type="EMBL" id="JBJQND010000008">
    <property type="protein sequence ID" value="KAL3868865.1"/>
    <property type="molecule type" value="Genomic_DNA"/>
</dbReference>
<dbReference type="SUPFAM" id="SSF54495">
    <property type="entry name" value="UBC-like"/>
    <property type="match status" value="1"/>
</dbReference>
<dbReference type="InterPro" id="IPR052070">
    <property type="entry name" value="ESCRT-I_UEV_domain"/>
</dbReference>
<feature type="domain" description="UEV" evidence="2">
    <location>
        <begin position="3"/>
        <end position="146"/>
    </location>
</feature>
<evidence type="ECO:0000256" key="1">
    <source>
        <dbReference type="SAM" id="MobiDB-lite"/>
    </source>
</evidence>
<sequence>MMSQYRQYVRSSLSQYKFPDVAERDIVAVFNAFTDLRPKLADYVFNNGTTRTLLQLDGTIPVTYRGSTYNIPIAIWLMDTHPYNPPLVYVKPTSSMQIKSGPNVDSNGKVYITYLSEWIYPNSYLLELIQILAILFGEEPPVYSRVVTSARLHNQSQEAVRTPNHAEQDSDDEELSMLREELRRVENRKREKRKEDEKKQLRREVEKAKAELQEMEKNKNVSQNERQVKEY</sequence>
<dbReference type="Proteomes" id="UP001634394">
    <property type="component" value="Unassembled WGS sequence"/>
</dbReference>
<evidence type="ECO:0000313" key="4">
    <source>
        <dbReference type="Proteomes" id="UP001634394"/>
    </source>
</evidence>
<protein>
    <recommendedName>
        <fullName evidence="2">UEV domain-containing protein</fullName>
    </recommendedName>
</protein>
<dbReference type="AlphaFoldDB" id="A0ABD3W4R6"/>
<dbReference type="InterPro" id="IPR008883">
    <property type="entry name" value="UEV_N"/>
</dbReference>
<dbReference type="PROSITE" id="PS51322">
    <property type="entry name" value="UEV"/>
    <property type="match status" value="1"/>
</dbReference>
<dbReference type="Gene3D" id="3.10.110.10">
    <property type="entry name" value="Ubiquitin Conjugating Enzyme"/>
    <property type="match status" value="1"/>
</dbReference>
<dbReference type="PANTHER" id="PTHR23306:SF3">
    <property type="entry name" value="TUMOR SUPPRESSOR PROTEIN 101"/>
    <property type="match status" value="1"/>
</dbReference>
<keyword evidence="4" id="KW-1185">Reference proteome</keyword>
<accession>A0ABD3W4R6</accession>
<dbReference type="PANTHER" id="PTHR23306">
    <property type="entry name" value="TUMOR SUSCEPTIBILITY GENE 101 PROTEIN-RELATED"/>
    <property type="match status" value="1"/>
</dbReference>
<reference evidence="3 4" key="1">
    <citation type="submission" date="2024-11" db="EMBL/GenBank/DDBJ databases">
        <title>Chromosome-level genome assembly of the freshwater bivalve Anodonta woodiana.</title>
        <authorList>
            <person name="Chen X."/>
        </authorList>
    </citation>
    <scope>NUCLEOTIDE SEQUENCE [LARGE SCALE GENOMIC DNA]</scope>
    <source>
        <strain evidence="3">MN2024</strain>
        <tissue evidence="3">Gills</tissue>
    </source>
</reference>
<dbReference type="CDD" id="cd11685">
    <property type="entry name" value="UEV_TSG101-like"/>
    <property type="match status" value="1"/>
</dbReference>
<feature type="compositionally biased region" description="Basic and acidic residues" evidence="1">
    <location>
        <begin position="176"/>
        <end position="219"/>
    </location>
</feature>
<dbReference type="Pfam" id="PF05743">
    <property type="entry name" value="UEV"/>
    <property type="match status" value="1"/>
</dbReference>
<gene>
    <name evidence="3" type="ORF">ACJMK2_041622</name>
</gene>
<comment type="caution">
    <text evidence="3">The sequence shown here is derived from an EMBL/GenBank/DDBJ whole genome shotgun (WGS) entry which is preliminary data.</text>
</comment>
<feature type="region of interest" description="Disordered" evidence="1">
    <location>
        <begin position="155"/>
        <end position="231"/>
    </location>
</feature>
<dbReference type="InterPro" id="IPR016135">
    <property type="entry name" value="UBQ-conjugating_enzyme/RWD"/>
</dbReference>